<evidence type="ECO:0000259" key="2">
    <source>
        <dbReference type="PROSITE" id="PS50175"/>
    </source>
</evidence>
<dbReference type="GO" id="GO:0006508">
    <property type="term" value="P:proteolysis"/>
    <property type="evidence" value="ECO:0007669"/>
    <property type="project" value="UniProtKB-KW"/>
</dbReference>
<dbReference type="GO" id="GO:0004190">
    <property type="term" value="F:aspartic-type endopeptidase activity"/>
    <property type="evidence" value="ECO:0007669"/>
    <property type="project" value="InterPro"/>
</dbReference>
<dbReference type="InterPro" id="IPR021109">
    <property type="entry name" value="Peptidase_aspartic_dom_sf"/>
</dbReference>
<dbReference type="PROSITE" id="PS50175">
    <property type="entry name" value="ASP_PROT_RETROV"/>
    <property type="match status" value="1"/>
</dbReference>
<evidence type="ECO:0000256" key="1">
    <source>
        <dbReference type="ARBA" id="ARBA00022801"/>
    </source>
</evidence>
<dbReference type="InterPro" id="IPR001995">
    <property type="entry name" value="Peptidase_A2_cat"/>
</dbReference>
<protein>
    <submittedName>
        <fullName evidence="3">Pepsin-like aspartate protease</fullName>
    </submittedName>
</protein>
<dbReference type="GeneID" id="30927818"/>
<accession>A0A1R4A7W6</accession>
<dbReference type="RefSeq" id="WP_077076368.1">
    <property type="nucleotide sequence ID" value="NZ_LT719092.1"/>
</dbReference>
<dbReference type="Proteomes" id="UP000187822">
    <property type="component" value="Chromosome I"/>
</dbReference>
<evidence type="ECO:0000313" key="4">
    <source>
        <dbReference type="Proteomes" id="UP000187822"/>
    </source>
</evidence>
<dbReference type="Gene3D" id="2.40.70.10">
    <property type="entry name" value="Acid Proteases"/>
    <property type="match status" value="1"/>
</dbReference>
<dbReference type="SUPFAM" id="SSF50630">
    <property type="entry name" value="Acid proteases"/>
    <property type="match status" value="1"/>
</dbReference>
<dbReference type="KEGG" id="cdiv:CPM_1223"/>
<keyword evidence="3" id="KW-0645">Protease</keyword>
<organism evidence="3 4">
    <name type="scientific">Cuniculiplasma divulgatum</name>
    <dbReference type="NCBI Taxonomy" id="1673428"/>
    <lineage>
        <taxon>Archaea</taxon>
        <taxon>Methanobacteriati</taxon>
        <taxon>Thermoplasmatota</taxon>
        <taxon>Thermoplasmata</taxon>
        <taxon>Thermoplasmatales</taxon>
        <taxon>Cuniculiplasmataceae</taxon>
        <taxon>Cuniculiplasma</taxon>
    </lineage>
</organism>
<evidence type="ECO:0000313" key="3">
    <source>
        <dbReference type="EMBL" id="SJK85030.1"/>
    </source>
</evidence>
<sequence>MAIIDLTFDQKRKLYSLPVLLSNKSMHGRANAFGKSTDSAWYSTIMYLDTGSNLTSITENEVDKLNLDRSTFQTQRVGGIGGFIDLLTTTEVGIKLMSNGNSMLDVKLDIIGVHENQIKKKIRKKTGAYVQRGNEVMEMICLFGLDALEKLGGKLEIDMKNKSGRIII</sequence>
<dbReference type="EMBL" id="LT719092">
    <property type="protein sequence ID" value="SJK85030.1"/>
    <property type="molecule type" value="Genomic_DNA"/>
</dbReference>
<name>A0A1R4A7W6_9ARCH</name>
<keyword evidence="1" id="KW-0378">Hydrolase</keyword>
<reference evidence="4" key="1">
    <citation type="submission" date="2016-06" db="EMBL/GenBank/DDBJ databases">
        <authorList>
            <person name="Toshchakov V.S."/>
        </authorList>
    </citation>
    <scope>NUCLEOTIDE SEQUENCE [LARGE SCALE GENOMIC DNA]</scope>
    <source>
        <strain>PM4 (JCM 30641</strain>
        <strain evidence="4">\VKM B-2940)</strain>
    </source>
</reference>
<keyword evidence="4" id="KW-1185">Reference proteome</keyword>
<gene>
    <name evidence="3" type="ORF">CPM_1223</name>
</gene>
<dbReference type="AlphaFoldDB" id="A0A1R4A7W6"/>
<feature type="domain" description="Peptidase A2" evidence="2">
    <location>
        <begin position="44"/>
        <end position="85"/>
    </location>
</feature>
<proteinExistence type="predicted"/>